<sequence length="425" mass="47482">MAGISGDHAATGIPYSVRMQRTYELSAKLQAYGLSFESLNRDLTLPIGPNSIPPTLKASYELAPYETAPVFTNPDYREDSKVLRNNVIPKSIFGERCCVTMNEEYCEVGHWVGIGEPVPGVLHRVDRLAGTAPGTTNTNHRDNLCLKDSTFHRVWTSGNALVLAVTSSTDFRPPKRLRYITKHNFRCSPRDRINIYDWIPHTESSTSPGYLYLVISFNRPKRFIPIWRDDGHNYEVPTEDGVLTLMNNHPLLVSFASARVRQKHQDAKTWNSILAQQTPVIRSALEAFDELVLGWTTANIIETRTEFTASLKGPRTIYAPPPKRKPTRKGDGDDVPVRRNTRSNAAQDAKAAAEFQEYMARPRITRSQSTPNLNQTAAAQAPVLKRKKSVKKILKRAVEDEDDGGNAAASTSQAATRPVAKKTRK</sequence>
<feature type="region of interest" description="Disordered" evidence="1">
    <location>
        <begin position="364"/>
        <end position="425"/>
    </location>
</feature>
<organism evidence="2 3">
    <name type="scientific">Cylindrobasidium torrendii FP15055 ss-10</name>
    <dbReference type="NCBI Taxonomy" id="1314674"/>
    <lineage>
        <taxon>Eukaryota</taxon>
        <taxon>Fungi</taxon>
        <taxon>Dikarya</taxon>
        <taxon>Basidiomycota</taxon>
        <taxon>Agaricomycotina</taxon>
        <taxon>Agaricomycetes</taxon>
        <taxon>Agaricomycetidae</taxon>
        <taxon>Agaricales</taxon>
        <taxon>Marasmiineae</taxon>
        <taxon>Physalacriaceae</taxon>
        <taxon>Cylindrobasidium</taxon>
    </lineage>
</organism>
<name>A0A0D7BE50_9AGAR</name>
<reference evidence="2 3" key="1">
    <citation type="journal article" date="2015" name="Fungal Genet. Biol.">
        <title>Evolution of novel wood decay mechanisms in Agaricales revealed by the genome sequences of Fistulina hepatica and Cylindrobasidium torrendii.</title>
        <authorList>
            <person name="Floudas D."/>
            <person name="Held B.W."/>
            <person name="Riley R."/>
            <person name="Nagy L.G."/>
            <person name="Koehler G."/>
            <person name="Ransdell A.S."/>
            <person name="Younus H."/>
            <person name="Chow J."/>
            <person name="Chiniquy J."/>
            <person name="Lipzen A."/>
            <person name="Tritt A."/>
            <person name="Sun H."/>
            <person name="Haridas S."/>
            <person name="LaButti K."/>
            <person name="Ohm R.A."/>
            <person name="Kues U."/>
            <person name="Blanchette R.A."/>
            <person name="Grigoriev I.V."/>
            <person name="Minto R.E."/>
            <person name="Hibbett D.S."/>
        </authorList>
    </citation>
    <scope>NUCLEOTIDE SEQUENCE [LARGE SCALE GENOMIC DNA]</scope>
    <source>
        <strain evidence="2 3">FP15055 ss-10</strain>
    </source>
</reference>
<proteinExistence type="predicted"/>
<dbReference type="EMBL" id="KN880495">
    <property type="protein sequence ID" value="KIY68812.1"/>
    <property type="molecule type" value="Genomic_DNA"/>
</dbReference>
<feature type="region of interest" description="Disordered" evidence="1">
    <location>
        <begin position="312"/>
        <end position="348"/>
    </location>
</feature>
<gene>
    <name evidence="2" type="ORF">CYLTODRAFT_453166</name>
</gene>
<feature type="compositionally biased region" description="Basic residues" evidence="1">
    <location>
        <begin position="384"/>
        <end position="395"/>
    </location>
</feature>
<dbReference type="Proteomes" id="UP000054007">
    <property type="component" value="Unassembled WGS sequence"/>
</dbReference>
<evidence type="ECO:0000256" key="1">
    <source>
        <dbReference type="SAM" id="MobiDB-lite"/>
    </source>
</evidence>
<accession>A0A0D7BE50</accession>
<feature type="compositionally biased region" description="Basic and acidic residues" evidence="1">
    <location>
        <begin position="328"/>
        <end position="337"/>
    </location>
</feature>
<feature type="compositionally biased region" description="Polar residues" evidence="1">
    <location>
        <begin position="365"/>
        <end position="378"/>
    </location>
</feature>
<protein>
    <submittedName>
        <fullName evidence="2">Uncharacterized protein</fullName>
    </submittedName>
</protein>
<evidence type="ECO:0000313" key="3">
    <source>
        <dbReference type="Proteomes" id="UP000054007"/>
    </source>
</evidence>
<dbReference type="AlphaFoldDB" id="A0A0D7BE50"/>
<evidence type="ECO:0000313" key="2">
    <source>
        <dbReference type="EMBL" id="KIY68812.1"/>
    </source>
</evidence>
<keyword evidence="3" id="KW-1185">Reference proteome</keyword>